<organism evidence="2 3">
    <name type="scientific">Planococcus donghaensis</name>
    <dbReference type="NCBI Taxonomy" id="414778"/>
    <lineage>
        <taxon>Bacteria</taxon>
        <taxon>Bacillati</taxon>
        <taxon>Bacillota</taxon>
        <taxon>Bacilli</taxon>
        <taxon>Bacillales</taxon>
        <taxon>Caryophanaceae</taxon>
        <taxon>Planococcus</taxon>
    </lineage>
</organism>
<feature type="transmembrane region" description="Helical" evidence="1">
    <location>
        <begin position="95"/>
        <end position="112"/>
    </location>
</feature>
<reference evidence="2" key="1">
    <citation type="submission" date="2016-10" db="EMBL/GenBank/DDBJ databases">
        <authorList>
            <person name="See-Too W.S."/>
        </authorList>
    </citation>
    <scope>NUCLEOTIDE SEQUENCE</scope>
    <source>
        <strain evidence="2">DSM 22276</strain>
    </source>
</reference>
<keyword evidence="1" id="KW-1133">Transmembrane helix</keyword>
<feature type="transmembrane region" description="Helical" evidence="1">
    <location>
        <begin position="72"/>
        <end position="89"/>
    </location>
</feature>
<keyword evidence="1" id="KW-0472">Membrane</keyword>
<sequence length="144" mass="16194">MVLNYLKGSSASIISSVSAYMILTYLFDPHYQADYFYFFIMYATFIGYVIGLIAIFIISSDLNKAVFTPKKVAIFSSIGIILGVGLEFLTDCSNSPFFLLAALTGSLMFIVVQKIENHFVAWSIIGVHLLVVFLYPYLPIHFFN</sequence>
<proteinExistence type="predicted"/>
<evidence type="ECO:0000313" key="2">
    <source>
        <dbReference type="EMBL" id="ANU23286.1"/>
    </source>
</evidence>
<dbReference type="EMBL" id="CP016543">
    <property type="protein sequence ID" value="ANU23286.1"/>
    <property type="molecule type" value="Genomic_DNA"/>
</dbReference>
<dbReference type="Proteomes" id="UP000092495">
    <property type="component" value="Chromosome"/>
</dbReference>
<gene>
    <name evidence="2" type="ORF">BCM40_07830</name>
</gene>
<evidence type="ECO:0000313" key="3">
    <source>
        <dbReference type="Proteomes" id="UP000092495"/>
    </source>
</evidence>
<evidence type="ECO:0000256" key="1">
    <source>
        <dbReference type="SAM" id="Phobius"/>
    </source>
</evidence>
<keyword evidence="3" id="KW-1185">Reference proteome</keyword>
<feature type="transmembrane region" description="Helical" evidence="1">
    <location>
        <begin position="9"/>
        <end position="27"/>
    </location>
</feature>
<accession>A0A1C7EI07</accession>
<keyword evidence="1" id="KW-0812">Transmembrane</keyword>
<name>A0A1C7EI07_9BACL</name>
<protein>
    <submittedName>
        <fullName evidence="2">Uncharacterized protein</fullName>
    </submittedName>
</protein>
<feature type="transmembrane region" description="Helical" evidence="1">
    <location>
        <begin position="39"/>
        <end position="60"/>
    </location>
</feature>
<dbReference type="KEGG" id="pdg:BCM40_07830"/>
<feature type="transmembrane region" description="Helical" evidence="1">
    <location>
        <begin position="119"/>
        <end position="138"/>
    </location>
</feature>
<dbReference type="AlphaFoldDB" id="A0A1C7EI07"/>